<gene>
    <name evidence="13" type="ORF">B0J11DRAFT_473147</name>
</gene>
<feature type="signal peptide" evidence="11">
    <location>
        <begin position="1"/>
        <end position="18"/>
    </location>
</feature>
<evidence type="ECO:0000256" key="9">
    <source>
        <dbReference type="ARBA" id="ARBA00048233"/>
    </source>
</evidence>
<dbReference type="PROSITE" id="PS00498">
    <property type="entry name" value="TYROSINASE_2"/>
    <property type="match status" value="1"/>
</dbReference>
<keyword evidence="14" id="KW-1185">Reference proteome</keyword>
<evidence type="ECO:0000256" key="10">
    <source>
        <dbReference type="ARBA" id="ARBA00048881"/>
    </source>
</evidence>
<keyword evidence="6" id="KW-0186">Copper</keyword>
<dbReference type="EC" id="1.14.18.1" evidence="3"/>
<dbReference type="OrthoDB" id="6132182at2759"/>
<proteinExistence type="inferred from homology"/>
<evidence type="ECO:0000259" key="12">
    <source>
        <dbReference type="PROSITE" id="PS00498"/>
    </source>
</evidence>
<keyword evidence="4" id="KW-0479">Metal-binding</keyword>
<evidence type="ECO:0000256" key="6">
    <source>
        <dbReference type="ARBA" id="ARBA00023008"/>
    </source>
</evidence>
<dbReference type="InterPro" id="IPR041640">
    <property type="entry name" value="Tyrosinase_C"/>
</dbReference>
<keyword evidence="11" id="KW-0732">Signal</keyword>
<dbReference type="PRINTS" id="PR00092">
    <property type="entry name" value="TYROSINASE"/>
</dbReference>
<evidence type="ECO:0000256" key="7">
    <source>
        <dbReference type="ARBA" id="ARBA00023033"/>
    </source>
</evidence>
<protein>
    <recommendedName>
        <fullName evidence="3">tyrosinase</fullName>
        <ecNumber evidence="3">1.14.18.1</ecNumber>
    </recommendedName>
</protein>
<organism evidence="13 14">
    <name type="scientific">Dendryphion nanum</name>
    <dbReference type="NCBI Taxonomy" id="256645"/>
    <lineage>
        <taxon>Eukaryota</taxon>
        <taxon>Fungi</taxon>
        <taxon>Dikarya</taxon>
        <taxon>Ascomycota</taxon>
        <taxon>Pezizomycotina</taxon>
        <taxon>Dothideomycetes</taxon>
        <taxon>Pleosporomycetidae</taxon>
        <taxon>Pleosporales</taxon>
        <taxon>Torulaceae</taxon>
        <taxon>Dendryphion</taxon>
    </lineage>
</organism>
<evidence type="ECO:0000313" key="13">
    <source>
        <dbReference type="EMBL" id="KAH7112139.1"/>
    </source>
</evidence>
<comment type="similarity">
    <text evidence="2">Belongs to the tyrosinase family.</text>
</comment>
<dbReference type="GO" id="GO:0042438">
    <property type="term" value="P:melanin biosynthetic process"/>
    <property type="evidence" value="ECO:0007669"/>
    <property type="project" value="UniProtKB-KW"/>
</dbReference>
<evidence type="ECO:0000256" key="4">
    <source>
        <dbReference type="ARBA" id="ARBA00022723"/>
    </source>
</evidence>
<evidence type="ECO:0000256" key="5">
    <source>
        <dbReference type="ARBA" id="ARBA00023002"/>
    </source>
</evidence>
<comment type="cofactor">
    <cofactor evidence="1">
        <name>Cu(2+)</name>
        <dbReference type="ChEBI" id="CHEBI:29036"/>
    </cofactor>
</comment>
<dbReference type="Pfam" id="PF18132">
    <property type="entry name" value="Tyrosinase_C"/>
    <property type="match status" value="1"/>
</dbReference>
<evidence type="ECO:0000256" key="3">
    <source>
        <dbReference type="ARBA" id="ARBA00011906"/>
    </source>
</evidence>
<comment type="catalytic activity">
    <reaction evidence="10">
        <text>L-tyrosine + O2 = L-dopaquinone + H2O</text>
        <dbReference type="Rhea" id="RHEA:18117"/>
        <dbReference type="ChEBI" id="CHEBI:15377"/>
        <dbReference type="ChEBI" id="CHEBI:15379"/>
        <dbReference type="ChEBI" id="CHEBI:57924"/>
        <dbReference type="ChEBI" id="CHEBI:58315"/>
        <dbReference type="EC" id="1.14.18.1"/>
    </reaction>
</comment>
<keyword evidence="5" id="KW-0560">Oxidoreductase</keyword>
<keyword evidence="8" id="KW-0470">Melanin biosynthesis</keyword>
<dbReference type="PANTHER" id="PTHR11474:SF76">
    <property type="entry name" value="SHKT DOMAIN-CONTAINING PROTEIN"/>
    <property type="match status" value="1"/>
</dbReference>
<comment type="catalytic activity">
    <reaction evidence="9">
        <text>2 L-dopa + O2 = 2 L-dopaquinone + 2 H2O</text>
        <dbReference type="Rhea" id="RHEA:34287"/>
        <dbReference type="ChEBI" id="CHEBI:15377"/>
        <dbReference type="ChEBI" id="CHEBI:15379"/>
        <dbReference type="ChEBI" id="CHEBI:57504"/>
        <dbReference type="ChEBI" id="CHEBI:57924"/>
        <dbReference type="EC" id="1.14.18.1"/>
    </reaction>
</comment>
<evidence type="ECO:0000256" key="11">
    <source>
        <dbReference type="SAM" id="SignalP"/>
    </source>
</evidence>
<dbReference type="Gene3D" id="1.10.1280.10">
    <property type="entry name" value="Di-copper center containing domain from catechol oxidase"/>
    <property type="match status" value="1"/>
</dbReference>
<dbReference type="InterPro" id="IPR050316">
    <property type="entry name" value="Tyrosinase/Hemocyanin"/>
</dbReference>
<comment type="caution">
    <text evidence="13">The sequence shown here is derived from an EMBL/GenBank/DDBJ whole genome shotgun (WGS) entry which is preliminary data.</text>
</comment>
<sequence length="606" mass="67271">MKFQHLTVASLLATLGLASPLEQSHSKSIEKRQSPGPGSYYAITGARDGVQQRMEVRELAKNADMWNLFLLAMIDFQAIKQDQIDSYFQIAGIHGMPWTSWDGVSGSTEGKPTADMGYCPHGNLLFGTWHRPYLALFEQKLQAVAKVTASKFPTSSRARYEDAARRLRLPYWDWAKNIAASEPVMPTTLTTPLIGVTFPNGTAAQVDNPLFDYNFHPLDNRQINGTGCQRSCSGSGCFGSVPRICDESQKTIRRPTPPDGNVLESNNTELNERYLSILPSQRRQVYNLLSRYQTFQTMSNNGGCTSGSNIPIVGSFESTHDPIHANAFPGHFSPTSVSAFDPMFWLHHANVDRQIAIHQRLYPDTYIEPCTARTATFTMNAGDPLDQDSPLTPFHRNAAGDFWTSRNSRNINDFGYTYPDFADNPSNATLITRVREQYQTTTTTTTKSKRQSNSTVTETVYSADIHYPAFGLTDGNGGSLGYNILLFLGDITEKDSGKWSFADNFVGMKSTLGGVSMSGDLVSHEVMELSLALDKAIQQGKTTREDAAEYLKKNLRYRLQSGFTEVPRDIIHNVTVSLTSAEVQRATSNDVFDIWGEYKSLGLIDA</sequence>
<dbReference type="Pfam" id="PF00264">
    <property type="entry name" value="Tyrosinase"/>
    <property type="match status" value="1"/>
</dbReference>
<dbReference type="AlphaFoldDB" id="A0A9P9D493"/>
<keyword evidence="7" id="KW-0503">Monooxygenase</keyword>
<evidence type="ECO:0000256" key="8">
    <source>
        <dbReference type="ARBA" id="ARBA00023101"/>
    </source>
</evidence>
<name>A0A9P9D493_9PLEO</name>
<reference evidence="13" key="1">
    <citation type="journal article" date="2021" name="Nat. Commun.">
        <title>Genetic determinants of endophytism in the Arabidopsis root mycobiome.</title>
        <authorList>
            <person name="Mesny F."/>
            <person name="Miyauchi S."/>
            <person name="Thiergart T."/>
            <person name="Pickel B."/>
            <person name="Atanasova L."/>
            <person name="Karlsson M."/>
            <person name="Huettel B."/>
            <person name="Barry K.W."/>
            <person name="Haridas S."/>
            <person name="Chen C."/>
            <person name="Bauer D."/>
            <person name="Andreopoulos W."/>
            <person name="Pangilinan J."/>
            <person name="LaButti K."/>
            <person name="Riley R."/>
            <person name="Lipzen A."/>
            <person name="Clum A."/>
            <person name="Drula E."/>
            <person name="Henrissat B."/>
            <person name="Kohler A."/>
            <person name="Grigoriev I.V."/>
            <person name="Martin F.M."/>
            <person name="Hacquard S."/>
        </authorList>
    </citation>
    <scope>NUCLEOTIDE SEQUENCE</scope>
    <source>
        <strain evidence="13">MPI-CAGE-CH-0243</strain>
    </source>
</reference>
<dbReference type="GO" id="GO:0046872">
    <property type="term" value="F:metal ion binding"/>
    <property type="evidence" value="ECO:0007669"/>
    <property type="project" value="UniProtKB-KW"/>
</dbReference>
<accession>A0A9P9D493</accession>
<evidence type="ECO:0000256" key="2">
    <source>
        <dbReference type="ARBA" id="ARBA00009928"/>
    </source>
</evidence>
<evidence type="ECO:0000256" key="1">
    <source>
        <dbReference type="ARBA" id="ARBA00001973"/>
    </source>
</evidence>
<evidence type="ECO:0000313" key="14">
    <source>
        <dbReference type="Proteomes" id="UP000700596"/>
    </source>
</evidence>
<dbReference type="PANTHER" id="PTHR11474">
    <property type="entry name" value="TYROSINASE FAMILY MEMBER"/>
    <property type="match status" value="1"/>
</dbReference>
<dbReference type="Proteomes" id="UP000700596">
    <property type="component" value="Unassembled WGS sequence"/>
</dbReference>
<dbReference type="EMBL" id="JAGMWT010000022">
    <property type="protein sequence ID" value="KAH7112139.1"/>
    <property type="molecule type" value="Genomic_DNA"/>
</dbReference>
<dbReference type="InterPro" id="IPR008922">
    <property type="entry name" value="Di-copper_centre_dom_sf"/>
</dbReference>
<dbReference type="SUPFAM" id="SSF48056">
    <property type="entry name" value="Di-copper centre-containing domain"/>
    <property type="match status" value="1"/>
</dbReference>
<dbReference type="InterPro" id="IPR002227">
    <property type="entry name" value="Tyrosinase_Cu-bd"/>
</dbReference>
<feature type="domain" description="Tyrosinase copper-binding" evidence="12">
    <location>
        <begin position="341"/>
        <end position="352"/>
    </location>
</feature>
<dbReference type="GO" id="GO:0004503">
    <property type="term" value="F:tyrosinase activity"/>
    <property type="evidence" value="ECO:0007669"/>
    <property type="project" value="UniProtKB-EC"/>
</dbReference>
<feature type="chain" id="PRO_5040190811" description="tyrosinase" evidence="11">
    <location>
        <begin position="19"/>
        <end position="606"/>
    </location>
</feature>